<dbReference type="GO" id="GO:0004252">
    <property type="term" value="F:serine-type endopeptidase activity"/>
    <property type="evidence" value="ECO:0007669"/>
    <property type="project" value="UniProtKB-EC"/>
</dbReference>
<dbReference type="Gene3D" id="1.10.260.40">
    <property type="entry name" value="lambda repressor-like DNA-binding domains"/>
    <property type="match status" value="1"/>
</dbReference>
<dbReference type="PROSITE" id="PS50943">
    <property type="entry name" value="HTH_CROC1"/>
    <property type="match status" value="1"/>
</dbReference>
<dbReference type="GO" id="GO:0003677">
    <property type="term" value="F:DNA binding"/>
    <property type="evidence" value="ECO:0007669"/>
    <property type="project" value="InterPro"/>
</dbReference>
<dbReference type="SUPFAM" id="SSF51306">
    <property type="entry name" value="LexA/Signal peptidase"/>
    <property type="match status" value="1"/>
</dbReference>
<organism evidence="2 3">
    <name type="scientific">Enterocloster clostridioformis</name>
    <dbReference type="NCBI Taxonomy" id="1531"/>
    <lineage>
        <taxon>Bacteria</taxon>
        <taxon>Bacillati</taxon>
        <taxon>Bacillota</taxon>
        <taxon>Clostridia</taxon>
        <taxon>Lachnospirales</taxon>
        <taxon>Lachnospiraceae</taxon>
        <taxon>Enterocloster</taxon>
    </lineage>
</organism>
<sequence>MTNMGNIIKRLRIENNMTLEQLGDKVGVGKSTVRKWENGMIANMRRDKIAKIADVFNVSPSYLIGWDNNVGPITNGTKHKAPGVTINVLGRVAAGVPIEAIEDIIGTEEISAELASTGDFFGLQIHGDSMEPRMYEGDVVIVRQQDDAESGEVIIAMVNGDEATCKRLKKYDGGIMLLSNNPRYEPIVFTNEEIEEKPVRIIGKVVELRGKF</sequence>
<name>A0A174ED47_9FIRM</name>
<dbReference type="EMBL" id="CZAB01000005">
    <property type="protein sequence ID" value="CUO34708.1"/>
    <property type="molecule type" value="Genomic_DNA"/>
</dbReference>
<dbReference type="InterPro" id="IPR015927">
    <property type="entry name" value="Peptidase_S24_S26A/B/C"/>
</dbReference>
<accession>A0A174ED47</accession>
<dbReference type="InterPro" id="IPR010982">
    <property type="entry name" value="Lambda_DNA-bd_dom_sf"/>
</dbReference>
<evidence type="ECO:0000259" key="1">
    <source>
        <dbReference type="PROSITE" id="PS50943"/>
    </source>
</evidence>
<dbReference type="InterPro" id="IPR050077">
    <property type="entry name" value="LexA_repressor"/>
</dbReference>
<feature type="domain" description="HTH cro/C1-type" evidence="1">
    <location>
        <begin position="8"/>
        <end position="63"/>
    </location>
</feature>
<dbReference type="PANTHER" id="PTHR33516:SF2">
    <property type="entry name" value="LEXA REPRESSOR-RELATED"/>
    <property type="match status" value="1"/>
</dbReference>
<evidence type="ECO:0000313" key="2">
    <source>
        <dbReference type="EMBL" id="CUO34708.1"/>
    </source>
</evidence>
<dbReference type="PANTHER" id="PTHR33516">
    <property type="entry name" value="LEXA REPRESSOR"/>
    <property type="match status" value="1"/>
</dbReference>
<dbReference type="CDD" id="cd00093">
    <property type="entry name" value="HTH_XRE"/>
    <property type="match status" value="1"/>
</dbReference>
<dbReference type="SUPFAM" id="SSF47413">
    <property type="entry name" value="lambda repressor-like DNA-binding domains"/>
    <property type="match status" value="1"/>
</dbReference>
<dbReference type="CDD" id="cd06529">
    <property type="entry name" value="S24_LexA-like"/>
    <property type="match status" value="1"/>
</dbReference>
<dbReference type="Pfam" id="PF00717">
    <property type="entry name" value="Peptidase_S24"/>
    <property type="match status" value="1"/>
</dbReference>
<dbReference type="Proteomes" id="UP000095512">
    <property type="component" value="Unassembled WGS sequence"/>
</dbReference>
<dbReference type="InterPro" id="IPR001387">
    <property type="entry name" value="Cro/C1-type_HTH"/>
</dbReference>
<dbReference type="Gene3D" id="2.10.109.10">
    <property type="entry name" value="Umud Fragment, subunit A"/>
    <property type="match status" value="1"/>
</dbReference>
<dbReference type="InterPro" id="IPR039418">
    <property type="entry name" value="LexA-like"/>
</dbReference>
<evidence type="ECO:0000313" key="3">
    <source>
        <dbReference type="Proteomes" id="UP000095512"/>
    </source>
</evidence>
<protein>
    <submittedName>
        <fullName evidence="2">LexA</fullName>
        <ecNumber evidence="2">3.4.21.88</ecNumber>
    </submittedName>
</protein>
<dbReference type="SMART" id="SM00530">
    <property type="entry name" value="HTH_XRE"/>
    <property type="match status" value="1"/>
</dbReference>
<dbReference type="InterPro" id="IPR036286">
    <property type="entry name" value="LexA/Signal_pep-like_sf"/>
</dbReference>
<dbReference type="AlphaFoldDB" id="A0A174ED47"/>
<dbReference type="RefSeq" id="WP_022200480.1">
    <property type="nucleotide sequence ID" value="NZ_CATYWZ010000005.1"/>
</dbReference>
<dbReference type="Pfam" id="PF01381">
    <property type="entry name" value="HTH_3"/>
    <property type="match status" value="1"/>
</dbReference>
<dbReference type="EC" id="3.4.21.88" evidence="2"/>
<gene>
    <name evidence="2" type="primary">lexA_1</name>
    <name evidence="2" type="ORF">ERS852480_00920</name>
</gene>
<keyword evidence="2" id="KW-0378">Hydrolase</keyword>
<reference evidence="2 3" key="1">
    <citation type="submission" date="2015-09" db="EMBL/GenBank/DDBJ databases">
        <authorList>
            <consortium name="Pathogen Informatics"/>
        </authorList>
    </citation>
    <scope>NUCLEOTIDE SEQUENCE [LARGE SCALE GENOMIC DNA]</scope>
    <source>
        <strain evidence="2 3">2789STDY5834865</strain>
    </source>
</reference>
<proteinExistence type="predicted"/>